<protein>
    <submittedName>
        <fullName evidence="4">Uncharacterized protein</fullName>
    </submittedName>
</protein>
<dbReference type="Gene3D" id="3.40.50.720">
    <property type="entry name" value="NAD(P)-binding Rossmann-like Domain"/>
    <property type="match status" value="1"/>
</dbReference>
<dbReference type="PANTHER" id="PTHR24320">
    <property type="entry name" value="RETINOL DEHYDROGENASE"/>
    <property type="match status" value="1"/>
</dbReference>
<dbReference type="GO" id="GO:0016491">
    <property type="term" value="F:oxidoreductase activity"/>
    <property type="evidence" value="ECO:0007669"/>
    <property type="project" value="UniProtKB-KW"/>
</dbReference>
<name>A0A7S4C076_CHRCT</name>
<organism evidence="4">
    <name type="scientific">Chrysotila carterae</name>
    <name type="common">Marine alga</name>
    <name type="synonym">Syracosphaera carterae</name>
    <dbReference type="NCBI Taxonomy" id="13221"/>
    <lineage>
        <taxon>Eukaryota</taxon>
        <taxon>Haptista</taxon>
        <taxon>Haptophyta</taxon>
        <taxon>Prymnesiophyceae</taxon>
        <taxon>Isochrysidales</taxon>
        <taxon>Isochrysidaceae</taxon>
        <taxon>Chrysotila</taxon>
    </lineage>
</organism>
<reference evidence="4" key="1">
    <citation type="submission" date="2021-01" db="EMBL/GenBank/DDBJ databases">
        <authorList>
            <person name="Corre E."/>
            <person name="Pelletier E."/>
            <person name="Niang G."/>
            <person name="Scheremetjew M."/>
            <person name="Finn R."/>
            <person name="Kale V."/>
            <person name="Holt S."/>
            <person name="Cochrane G."/>
            <person name="Meng A."/>
            <person name="Brown T."/>
            <person name="Cohen L."/>
        </authorList>
    </citation>
    <scope>NUCLEOTIDE SEQUENCE</scope>
    <source>
        <strain evidence="4">CCMP645</strain>
    </source>
</reference>
<dbReference type="PANTHER" id="PTHR24320:SF148">
    <property type="entry name" value="NAD(P)-BINDING ROSSMANN-FOLD SUPERFAMILY PROTEIN"/>
    <property type="match status" value="1"/>
</dbReference>
<keyword evidence="3" id="KW-0732">Signal</keyword>
<evidence type="ECO:0000256" key="2">
    <source>
        <dbReference type="ARBA" id="ARBA00023002"/>
    </source>
</evidence>
<feature type="chain" id="PRO_5031354380" evidence="3">
    <location>
        <begin position="21"/>
        <end position="423"/>
    </location>
</feature>
<accession>A0A7S4C076</accession>
<dbReference type="AlphaFoldDB" id="A0A7S4C076"/>
<dbReference type="SUPFAM" id="SSF51735">
    <property type="entry name" value="NAD(P)-binding Rossmann-fold domains"/>
    <property type="match status" value="1"/>
</dbReference>
<feature type="signal peptide" evidence="3">
    <location>
        <begin position="1"/>
        <end position="20"/>
    </location>
</feature>
<evidence type="ECO:0000256" key="3">
    <source>
        <dbReference type="SAM" id="SignalP"/>
    </source>
</evidence>
<dbReference type="InterPro" id="IPR002347">
    <property type="entry name" value="SDR_fam"/>
</dbReference>
<dbReference type="Pfam" id="PF00106">
    <property type="entry name" value="adh_short"/>
    <property type="match status" value="1"/>
</dbReference>
<comment type="similarity">
    <text evidence="1">Belongs to the short-chain dehydrogenases/reductases (SDR) family.</text>
</comment>
<dbReference type="EMBL" id="HBIZ01055261">
    <property type="protein sequence ID" value="CAE0782619.1"/>
    <property type="molecule type" value="Transcribed_RNA"/>
</dbReference>
<sequence>MELRMAVLMLLQSRLHVLHAHTLAFIPPIFRGATRTPPIEPTSSISSAALTEEEITSFLVGRHALVIAGQDATIGLAVAEFLSDVGASVTLACKSPEKYQKACNRLNAAARLKRGPDSSTGCELGNLDLSKEEEVWSFAESYVERQQPLHLLVNCADDYSFRFRANSFGGEQTFSTNHLGPFLLSQLLLDQMYATMNRDALLLAKEQRSRERASQKVPTGDEARARRALQEQAGMLPRPFPSPLGRMVSLGLPCRTLREPPQPLRALPFSRGNYTAWGGYRVSHQANTLSMLHLSNLARQHRLPSGDHVEINVVHCGACRYLWQPVRSFFGVHRYAKLTIGFLASTPTTGVAGLFFKDCASALPWGKVEESASPRRALGSMYDASCRLSRAPIMRWEQDLDAFRRARSARAPLAPAKIHSLKK</sequence>
<gene>
    <name evidence="4" type="ORF">PCAR00345_LOCUS35321</name>
</gene>
<evidence type="ECO:0000256" key="1">
    <source>
        <dbReference type="ARBA" id="ARBA00006484"/>
    </source>
</evidence>
<keyword evidence="2" id="KW-0560">Oxidoreductase</keyword>
<proteinExistence type="inferred from homology"/>
<dbReference type="InterPro" id="IPR036291">
    <property type="entry name" value="NAD(P)-bd_dom_sf"/>
</dbReference>
<evidence type="ECO:0000313" key="4">
    <source>
        <dbReference type="EMBL" id="CAE0782619.1"/>
    </source>
</evidence>